<dbReference type="CDD" id="cd03443">
    <property type="entry name" value="PaaI_thioesterase"/>
    <property type="match status" value="1"/>
</dbReference>
<protein>
    <submittedName>
        <fullName evidence="4">PaaI family thioesterase</fullName>
    </submittedName>
</protein>
<comment type="caution">
    <text evidence="4">The sequence shown here is derived from an EMBL/GenBank/DDBJ whole genome shotgun (WGS) entry which is preliminary data.</text>
</comment>
<dbReference type="InterPro" id="IPR006683">
    <property type="entry name" value="Thioestr_dom"/>
</dbReference>
<dbReference type="EMBL" id="SSWX01000024">
    <property type="protein sequence ID" value="THJ31387.1"/>
    <property type="molecule type" value="Genomic_DNA"/>
</dbReference>
<dbReference type="InterPro" id="IPR039298">
    <property type="entry name" value="ACOT13"/>
</dbReference>
<dbReference type="PANTHER" id="PTHR21660:SF1">
    <property type="entry name" value="ACYL-COENZYME A THIOESTERASE 13"/>
    <property type="match status" value="1"/>
</dbReference>
<organism evidence="4 5">
    <name type="scientific">Lampropedia aestuarii</name>
    <dbReference type="NCBI Taxonomy" id="2562762"/>
    <lineage>
        <taxon>Bacteria</taxon>
        <taxon>Pseudomonadati</taxon>
        <taxon>Pseudomonadota</taxon>
        <taxon>Betaproteobacteria</taxon>
        <taxon>Burkholderiales</taxon>
        <taxon>Comamonadaceae</taxon>
        <taxon>Lampropedia</taxon>
    </lineage>
</organism>
<accession>A0A4S5BGB0</accession>
<evidence type="ECO:0000259" key="3">
    <source>
        <dbReference type="Pfam" id="PF03061"/>
    </source>
</evidence>
<dbReference type="InterPro" id="IPR029069">
    <property type="entry name" value="HotDog_dom_sf"/>
</dbReference>
<dbReference type="RefSeq" id="WP_136407549.1">
    <property type="nucleotide sequence ID" value="NZ_SSWX01000024.1"/>
</dbReference>
<sequence length="153" mass="15814">MSASHSVPDSAALPGLSGPLPPFLQTVGMRNLVVADGQASIELDFDAAVHANGIGVAHGGVLCTLLDVVMGYAAYAWPANPGPIVTVNQNVQFINAMRGPVRVRGWVVNGGKSMVFCSAEVLDQADNSIAIGQGAFKKIALNRGGRFEINGVS</sequence>
<gene>
    <name evidence="4" type="ORF">E8K88_15320</name>
</gene>
<feature type="domain" description="Thioesterase" evidence="3">
    <location>
        <begin position="55"/>
        <end position="127"/>
    </location>
</feature>
<evidence type="ECO:0000256" key="1">
    <source>
        <dbReference type="ARBA" id="ARBA00008324"/>
    </source>
</evidence>
<dbReference type="Proteomes" id="UP000306236">
    <property type="component" value="Unassembled WGS sequence"/>
</dbReference>
<dbReference type="AlphaFoldDB" id="A0A4S5BGB0"/>
<dbReference type="OrthoDB" id="4717506at2"/>
<proteinExistence type="inferred from homology"/>
<evidence type="ECO:0000313" key="4">
    <source>
        <dbReference type="EMBL" id="THJ31387.1"/>
    </source>
</evidence>
<dbReference type="PANTHER" id="PTHR21660">
    <property type="entry name" value="THIOESTERASE SUPERFAMILY MEMBER-RELATED"/>
    <property type="match status" value="1"/>
</dbReference>
<dbReference type="GO" id="GO:0047617">
    <property type="term" value="F:fatty acyl-CoA hydrolase activity"/>
    <property type="evidence" value="ECO:0007669"/>
    <property type="project" value="InterPro"/>
</dbReference>
<reference evidence="4 5" key="1">
    <citation type="submission" date="2019-04" db="EMBL/GenBank/DDBJ databases">
        <title>Lampropedia sp YIM MLB12 draf genome.</title>
        <authorList>
            <person name="Wang Y.-X."/>
        </authorList>
    </citation>
    <scope>NUCLEOTIDE SEQUENCE [LARGE SCALE GENOMIC DNA]</scope>
    <source>
        <strain evidence="4 5">YIM MLB12</strain>
    </source>
</reference>
<keyword evidence="5" id="KW-1185">Reference proteome</keyword>
<evidence type="ECO:0000313" key="5">
    <source>
        <dbReference type="Proteomes" id="UP000306236"/>
    </source>
</evidence>
<dbReference type="Gene3D" id="3.10.129.10">
    <property type="entry name" value="Hotdog Thioesterase"/>
    <property type="match status" value="1"/>
</dbReference>
<dbReference type="SUPFAM" id="SSF54637">
    <property type="entry name" value="Thioesterase/thiol ester dehydrase-isomerase"/>
    <property type="match status" value="1"/>
</dbReference>
<evidence type="ECO:0000256" key="2">
    <source>
        <dbReference type="ARBA" id="ARBA00022801"/>
    </source>
</evidence>
<dbReference type="Pfam" id="PF03061">
    <property type="entry name" value="4HBT"/>
    <property type="match status" value="1"/>
</dbReference>
<comment type="similarity">
    <text evidence="1">Belongs to the thioesterase PaaI family.</text>
</comment>
<dbReference type="NCBIfam" id="TIGR00369">
    <property type="entry name" value="unchar_dom_1"/>
    <property type="match status" value="1"/>
</dbReference>
<keyword evidence="2" id="KW-0378">Hydrolase</keyword>
<name>A0A4S5BGB0_9BURK</name>
<dbReference type="InterPro" id="IPR003736">
    <property type="entry name" value="PAAI_dom"/>
</dbReference>